<dbReference type="InterPro" id="IPR014312">
    <property type="entry name" value="Succ_DH_anchor"/>
</dbReference>
<accession>A0A0P0NVF2</accession>
<evidence type="ECO:0000256" key="2">
    <source>
        <dbReference type="ARBA" id="ARBA00004050"/>
    </source>
</evidence>
<dbReference type="NCBIfam" id="TIGR02968">
    <property type="entry name" value="succ_dehyd_anc"/>
    <property type="match status" value="1"/>
</dbReference>
<name>A0A0P0NVF2_9CAUL</name>
<evidence type="ECO:0000256" key="1">
    <source>
        <dbReference type="ARBA" id="ARBA00001971"/>
    </source>
</evidence>
<dbReference type="Gene3D" id="1.20.1300.10">
    <property type="entry name" value="Fumarate reductase/succinate dehydrogenase, transmembrane subunit"/>
    <property type="match status" value="1"/>
</dbReference>
<dbReference type="GO" id="GO:0006099">
    <property type="term" value="P:tricarboxylic acid cycle"/>
    <property type="evidence" value="ECO:0007669"/>
    <property type="project" value="UniProtKB-UniPathway"/>
</dbReference>
<dbReference type="GO" id="GO:0016020">
    <property type="term" value="C:membrane"/>
    <property type="evidence" value="ECO:0007669"/>
    <property type="project" value="UniProtKB-SubCell"/>
</dbReference>
<keyword evidence="18" id="KW-1185">Reference proteome</keyword>
<dbReference type="EMBL" id="CP013002">
    <property type="protein sequence ID" value="ALL11990.1"/>
    <property type="molecule type" value="Genomic_DNA"/>
</dbReference>
<dbReference type="Proteomes" id="UP000056905">
    <property type="component" value="Chromosome"/>
</dbReference>
<feature type="transmembrane region" description="Helical" evidence="16">
    <location>
        <begin position="71"/>
        <end position="93"/>
    </location>
</feature>
<comment type="pathway">
    <text evidence="4">Carbohydrate metabolism; tricarboxylic acid cycle.</text>
</comment>
<evidence type="ECO:0000256" key="8">
    <source>
        <dbReference type="ARBA" id="ARBA00022532"/>
    </source>
</evidence>
<keyword evidence="14" id="KW-0408">Iron</keyword>
<feature type="transmembrane region" description="Helical" evidence="16">
    <location>
        <begin position="33"/>
        <end position="51"/>
    </location>
</feature>
<evidence type="ECO:0000256" key="3">
    <source>
        <dbReference type="ARBA" id="ARBA00004141"/>
    </source>
</evidence>
<evidence type="ECO:0000256" key="6">
    <source>
        <dbReference type="ARBA" id="ARBA00019425"/>
    </source>
</evidence>
<dbReference type="Pfam" id="PF01127">
    <property type="entry name" value="Sdh_cyt"/>
    <property type="match status" value="1"/>
</dbReference>
<comment type="subunit">
    <text evidence="5">Part of an enzyme complex containing four subunits: a flavoprotein, an iron-sulfur protein, plus two membrane-anchoring proteins, SdhC and SdhD.</text>
</comment>
<evidence type="ECO:0000313" key="17">
    <source>
        <dbReference type="EMBL" id="ALL11990.1"/>
    </source>
</evidence>
<evidence type="ECO:0000256" key="4">
    <source>
        <dbReference type="ARBA" id="ARBA00005163"/>
    </source>
</evidence>
<dbReference type="GO" id="GO:0046872">
    <property type="term" value="F:metal ion binding"/>
    <property type="evidence" value="ECO:0007669"/>
    <property type="project" value="UniProtKB-KW"/>
</dbReference>
<evidence type="ECO:0000256" key="13">
    <source>
        <dbReference type="ARBA" id="ARBA00022989"/>
    </source>
</evidence>
<dbReference type="STRING" id="69395.AQ619_00610"/>
<protein>
    <recommendedName>
        <fullName evidence="6">Succinate dehydrogenase hydrophobic membrane anchor subunit</fullName>
    </recommendedName>
</protein>
<dbReference type="OrthoDB" id="9809280at2"/>
<gene>
    <name evidence="17" type="ORF">AQ619_00610</name>
</gene>
<evidence type="ECO:0000256" key="5">
    <source>
        <dbReference type="ARBA" id="ARBA00011558"/>
    </source>
</evidence>
<evidence type="ECO:0000256" key="12">
    <source>
        <dbReference type="ARBA" id="ARBA00022982"/>
    </source>
</evidence>
<comment type="cofactor">
    <cofactor evidence="1">
        <name>heme</name>
        <dbReference type="ChEBI" id="CHEBI:30413"/>
    </cofactor>
</comment>
<evidence type="ECO:0000256" key="11">
    <source>
        <dbReference type="ARBA" id="ARBA00022723"/>
    </source>
</evidence>
<keyword evidence="15 16" id="KW-0472">Membrane</keyword>
<evidence type="ECO:0000256" key="16">
    <source>
        <dbReference type="SAM" id="Phobius"/>
    </source>
</evidence>
<keyword evidence="8" id="KW-0816">Tricarboxylic acid cycle</keyword>
<comment type="subcellular location">
    <subcellularLocation>
        <location evidence="3">Membrane</location>
        <topology evidence="3">Multi-pass membrane protein</topology>
    </subcellularLocation>
</comment>
<feature type="transmembrane region" description="Helical" evidence="16">
    <location>
        <begin position="105"/>
        <end position="126"/>
    </location>
</feature>
<keyword evidence="9" id="KW-0349">Heme</keyword>
<comment type="function">
    <text evidence="2">Membrane-anchoring subunit of succinate dehydrogenase (SDH).</text>
</comment>
<dbReference type="KEGG" id="chq:AQ619_00610"/>
<proteinExistence type="predicted"/>
<dbReference type="GO" id="GO:0020037">
    <property type="term" value="F:heme binding"/>
    <property type="evidence" value="ECO:0007669"/>
    <property type="project" value="InterPro"/>
</dbReference>
<evidence type="ECO:0000256" key="10">
    <source>
        <dbReference type="ARBA" id="ARBA00022692"/>
    </source>
</evidence>
<dbReference type="InterPro" id="IPR034804">
    <property type="entry name" value="SQR/QFR_C/D"/>
</dbReference>
<dbReference type="AlphaFoldDB" id="A0A0P0NVF2"/>
<evidence type="ECO:0000313" key="18">
    <source>
        <dbReference type="Proteomes" id="UP000056905"/>
    </source>
</evidence>
<keyword evidence="7" id="KW-0813">Transport</keyword>
<reference evidence="17 18" key="1">
    <citation type="submission" date="2015-10" db="EMBL/GenBank/DDBJ databases">
        <title>Conservation of the essential genome among Caulobacter and Brevundimonas species.</title>
        <authorList>
            <person name="Scott D."/>
            <person name="Ely B."/>
        </authorList>
    </citation>
    <scope>NUCLEOTIDE SEQUENCE [LARGE SCALE GENOMIC DNA]</scope>
    <source>
        <strain evidence="17 18">CB4</strain>
    </source>
</reference>
<keyword evidence="10 16" id="KW-0812">Transmembrane</keyword>
<sequence>MAEKASERFRTPLSRARGMGAARHGVGHFITERVSGIALIPLSLWGVFAGLELAASDFDGATLWLTEPLNAVLLGLLLIAALIHLQAAVQVVIEDYIHRFTTKSALVILNLFVCVLSGALGIFSILKVALTGAF</sequence>
<dbReference type="UniPathway" id="UPA00223"/>
<evidence type="ECO:0000256" key="14">
    <source>
        <dbReference type="ARBA" id="ARBA00023004"/>
    </source>
</evidence>
<dbReference type="RefSeq" id="WP_062142819.1">
    <property type="nucleotide sequence ID" value="NZ_CP013002.1"/>
</dbReference>
<keyword evidence="12" id="KW-0249">Electron transport</keyword>
<evidence type="ECO:0000256" key="9">
    <source>
        <dbReference type="ARBA" id="ARBA00022617"/>
    </source>
</evidence>
<keyword evidence="13 16" id="KW-1133">Transmembrane helix</keyword>
<organism evidence="17 18">
    <name type="scientific">Caulobacter henricii</name>
    <dbReference type="NCBI Taxonomy" id="69395"/>
    <lineage>
        <taxon>Bacteria</taxon>
        <taxon>Pseudomonadati</taxon>
        <taxon>Pseudomonadota</taxon>
        <taxon>Alphaproteobacteria</taxon>
        <taxon>Caulobacterales</taxon>
        <taxon>Caulobacteraceae</taxon>
        <taxon>Caulobacter</taxon>
    </lineage>
</organism>
<evidence type="ECO:0000256" key="15">
    <source>
        <dbReference type="ARBA" id="ARBA00023136"/>
    </source>
</evidence>
<dbReference type="CDD" id="cd03495">
    <property type="entry name" value="SQR_TypeC_SdhD_like"/>
    <property type="match status" value="1"/>
</dbReference>
<evidence type="ECO:0000256" key="7">
    <source>
        <dbReference type="ARBA" id="ARBA00022448"/>
    </source>
</evidence>
<dbReference type="SUPFAM" id="SSF81343">
    <property type="entry name" value="Fumarate reductase respiratory complex transmembrane subunits"/>
    <property type="match status" value="1"/>
</dbReference>
<keyword evidence="11" id="KW-0479">Metal-binding</keyword>
<dbReference type="InterPro" id="IPR000701">
    <property type="entry name" value="SuccDH_FuR_B_TM-su"/>
</dbReference>